<dbReference type="CDD" id="cd03499">
    <property type="entry name" value="SQR_TypeC_SdhC"/>
    <property type="match status" value="1"/>
</dbReference>
<name>A0A9W8H0K8_9FUNG</name>
<evidence type="ECO:0000256" key="7">
    <source>
        <dbReference type="ARBA" id="ARBA00023136"/>
    </source>
</evidence>
<keyword evidence="3 9" id="KW-0812">Transmembrane</keyword>
<gene>
    <name evidence="10" type="primary">SDH3</name>
    <name evidence="10" type="ORF">H4R18_005879</name>
</gene>
<feature type="transmembrane region" description="Helical" evidence="9">
    <location>
        <begin position="61"/>
        <end position="80"/>
    </location>
</feature>
<keyword evidence="7 9" id="KW-0472">Membrane</keyword>
<evidence type="ECO:0000313" key="11">
    <source>
        <dbReference type="Proteomes" id="UP001140217"/>
    </source>
</evidence>
<dbReference type="Pfam" id="PF01127">
    <property type="entry name" value="Sdh_cyt"/>
    <property type="match status" value="1"/>
</dbReference>
<dbReference type="PANTHER" id="PTHR10978">
    <property type="entry name" value="SUCCINATE DEHYDROGENASE CYTOCHROME B560 SUBUNIT"/>
    <property type="match status" value="1"/>
</dbReference>
<evidence type="ECO:0000313" key="10">
    <source>
        <dbReference type="EMBL" id="KAJ2776063.1"/>
    </source>
</evidence>
<dbReference type="InterPro" id="IPR018495">
    <property type="entry name" value="Succ_DH_cyt_bsu_CS"/>
</dbReference>
<dbReference type="Gene3D" id="1.20.1300.10">
    <property type="entry name" value="Fumarate reductase/succinate dehydrogenase, transmembrane subunit"/>
    <property type="match status" value="1"/>
</dbReference>
<dbReference type="OrthoDB" id="588261at2759"/>
<dbReference type="GO" id="GO:0005739">
    <property type="term" value="C:mitochondrion"/>
    <property type="evidence" value="ECO:0007669"/>
    <property type="project" value="GOC"/>
</dbReference>
<feature type="compositionally biased region" description="Basic and acidic residues" evidence="8">
    <location>
        <begin position="1"/>
        <end position="21"/>
    </location>
</feature>
<organism evidence="10 11">
    <name type="scientific">Coemansia javaensis</name>
    <dbReference type="NCBI Taxonomy" id="2761396"/>
    <lineage>
        <taxon>Eukaryota</taxon>
        <taxon>Fungi</taxon>
        <taxon>Fungi incertae sedis</taxon>
        <taxon>Zoopagomycota</taxon>
        <taxon>Kickxellomycotina</taxon>
        <taxon>Kickxellomycetes</taxon>
        <taxon>Kickxellales</taxon>
        <taxon>Kickxellaceae</taxon>
        <taxon>Coemansia</taxon>
    </lineage>
</organism>
<evidence type="ECO:0000256" key="8">
    <source>
        <dbReference type="SAM" id="MobiDB-lite"/>
    </source>
</evidence>
<keyword evidence="11" id="KW-1185">Reference proteome</keyword>
<keyword evidence="5 9" id="KW-1133">Transmembrane helix</keyword>
<dbReference type="GO" id="GO:0009055">
    <property type="term" value="F:electron transfer activity"/>
    <property type="evidence" value="ECO:0007669"/>
    <property type="project" value="InterPro"/>
</dbReference>
<evidence type="ECO:0000256" key="9">
    <source>
        <dbReference type="SAM" id="Phobius"/>
    </source>
</evidence>
<evidence type="ECO:0000256" key="6">
    <source>
        <dbReference type="ARBA" id="ARBA00023004"/>
    </source>
</evidence>
<dbReference type="GO" id="GO:0006121">
    <property type="term" value="P:mitochondrial electron transport, succinate to ubiquinone"/>
    <property type="evidence" value="ECO:0007669"/>
    <property type="project" value="TreeGrafter"/>
</dbReference>
<dbReference type="SUPFAM" id="SSF81343">
    <property type="entry name" value="Fumarate reductase respiratory complex transmembrane subunits"/>
    <property type="match status" value="1"/>
</dbReference>
<dbReference type="GO" id="GO:0046872">
    <property type="term" value="F:metal ion binding"/>
    <property type="evidence" value="ECO:0007669"/>
    <property type="project" value="UniProtKB-KW"/>
</dbReference>
<dbReference type="InterPro" id="IPR000701">
    <property type="entry name" value="SuccDH_FuR_B_TM-su"/>
</dbReference>
<dbReference type="Proteomes" id="UP001140217">
    <property type="component" value="Unassembled WGS sequence"/>
</dbReference>
<accession>A0A9W8H0K8</accession>
<comment type="subcellular location">
    <subcellularLocation>
        <location evidence="1">Membrane</location>
        <topology evidence="1">Multi-pass membrane protein</topology>
    </subcellularLocation>
</comment>
<keyword evidence="2" id="KW-0349">Heme</keyword>
<feature type="transmembrane region" description="Helical" evidence="9">
    <location>
        <begin position="92"/>
        <end position="117"/>
    </location>
</feature>
<dbReference type="AlphaFoldDB" id="A0A9W8H0K8"/>
<dbReference type="InterPro" id="IPR034804">
    <property type="entry name" value="SQR/QFR_C/D"/>
</dbReference>
<dbReference type="InterPro" id="IPR014314">
    <property type="entry name" value="Succ_DH_cytb556"/>
</dbReference>
<sequence>MFAARKAEAKTEAETELKAEPETVEPQSVVAARALKHRPVSPHLSIYQPQMSWVMSGLHRNMGVLVGGGAYLWAAAYGLAPLVGADLSSVAVAGALATVPAPLLLAAKALVAGSLSFHSFNGIRHLWWDTGRSVTNQGVFNTGYAVIAASVLATGYLTFF</sequence>
<proteinExistence type="predicted"/>
<protein>
    <submittedName>
        <fullName evidence="10">Cytochrome b subunit of succinate dehydrogenase, Sdh3p</fullName>
    </submittedName>
</protein>
<dbReference type="GO" id="GO:0006099">
    <property type="term" value="P:tricarboxylic acid cycle"/>
    <property type="evidence" value="ECO:0007669"/>
    <property type="project" value="InterPro"/>
</dbReference>
<reference evidence="10" key="1">
    <citation type="submission" date="2022-07" db="EMBL/GenBank/DDBJ databases">
        <title>Phylogenomic reconstructions and comparative analyses of Kickxellomycotina fungi.</title>
        <authorList>
            <person name="Reynolds N.K."/>
            <person name="Stajich J.E."/>
            <person name="Barry K."/>
            <person name="Grigoriev I.V."/>
            <person name="Crous P."/>
            <person name="Smith M.E."/>
        </authorList>
    </citation>
    <scope>NUCLEOTIDE SEQUENCE</scope>
    <source>
        <strain evidence="10">NBRC 105414</strain>
    </source>
</reference>
<feature type="region of interest" description="Disordered" evidence="8">
    <location>
        <begin position="1"/>
        <end position="24"/>
    </location>
</feature>
<dbReference type="GO" id="GO:0016020">
    <property type="term" value="C:membrane"/>
    <property type="evidence" value="ECO:0007669"/>
    <property type="project" value="UniProtKB-SubCell"/>
</dbReference>
<comment type="caution">
    <text evidence="10">The sequence shown here is derived from an EMBL/GenBank/DDBJ whole genome shotgun (WGS) entry which is preliminary data.</text>
</comment>
<evidence type="ECO:0000256" key="5">
    <source>
        <dbReference type="ARBA" id="ARBA00022989"/>
    </source>
</evidence>
<dbReference type="EMBL" id="JANBUL010000402">
    <property type="protein sequence ID" value="KAJ2776063.1"/>
    <property type="molecule type" value="Genomic_DNA"/>
</dbReference>
<keyword evidence="4" id="KW-0479">Metal-binding</keyword>
<evidence type="ECO:0000256" key="2">
    <source>
        <dbReference type="ARBA" id="ARBA00022617"/>
    </source>
</evidence>
<keyword evidence="6" id="KW-0408">Iron</keyword>
<dbReference type="NCBIfam" id="TIGR02970">
    <property type="entry name" value="succ_dehyd_cytB"/>
    <property type="match status" value="1"/>
</dbReference>
<dbReference type="PROSITE" id="PS01001">
    <property type="entry name" value="SDH_CYT_2"/>
    <property type="match status" value="1"/>
</dbReference>
<evidence type="ECO:0000256" key="4">
    <source>
        <dbReference type="ARBA" id="ARBA00022723"/>
    </source>
</evidence>
<dbReference type="PANTHER" id="PTHR10978:SF5">
    <property type="entry name" value="SUCCINATE DEHYDROGENASE CYTOCHROME B560 SUBUNIT, MITOCHONDRIAL"/>
    <property type="match status" value="1"/>
</dbReference>
<feature type="transmembrane region" description="Helical" evidence="9">
    <location>
        <begin position="138"/>
        <end position="159"/>
    </location>
</feature>
<evidence type="ECO:0000256" key="1">
    <source>
        <dbReference type="ARBA" id="ARBA00004141"/>
    </source>
</evidence>
<evidence type="ECO:0000256" key="3">
    <source>
        <dbReference type="ARBA" id="ARBA00022692"/>
    </source>
</evidence>